<proteinExistence type="predicted"/>
<feature type="region of interest" description="Disordered" evidence="1">
    <location>
        <begin position="318"/>
        <end position="345"/>
    </location>
</feature>
<dbReference type="SMART" id="SM00612">
    <property type="entry name" value="Kelch"/>
    <property type="match status" value="4"/>
</dbReference>
<dbReference type="SUPFAM" id="SSF117281">
    <property type="entry name" value="Kelch motif"/>
    <property type="match status" value="1"/>
</dbReference>
<reference evidence="2 3" key="1">
    <citation type="submission" date="2024-02" db="EMBL/GenBank/DDBJ databases">
        <authorList>
            <person name="Chen Y."/>
            <person name="Shah S."/>
            <person name="Dougan E. K."/>
            <person name="Thang M."/>
            <person name="Chan C."/>
        </authorList>
    </citation>
    <scope>NUCLEOTIDE SEQUENCE [LARGE SCALE GENOMIC DNA]</scope>
</reference>
<sequence>MTAPRREAGLPNERRWEALQTTGATFSARTGHTVVEHGGALFLFGGTDKRRRQQDLFRFDLAKQEWSRVEARGAVPSRRSGSVGTLCNGKMYTFGGYDGRDGNYFNDVHEFDFETLTWALLTPRQSLFSLHDEARSENGGHWQGRVPCPRTDHCMVSYNNSLIIFGGYDGRRRFNDTFAFDLARREWCERSDISSLENDSSPQQRPSKRFGHSGVVHNHKLWVFGGWDGQCTLSCVWALDLKTNVWSSLAEMRLQCAEQLFLKNMKRPFGQLDDVKALLSPRPPQSPKQEGSTDITGSFLRSASSGLRKFSDKLLDKEKSKQIPGSTEACSKRPTGPADLEQRGWEPRHRYRHSAVVHENKMVVFGGVDKSHNRFNDICVFDFDKLVWTEMPVSGAAKPSARTFHRAVCVGDQMLVMGGYDGEDRLNDMHAIHLGKLGVPSLLELSCRFVRCNMTQLAATGELEKLPPTLIESCVWTRGFDGILRGACREDDRVVCQRLALEPGSAGVFRDPSFHVSKASPRTARRLTTCATCGRPHHVHEAIREESLLPSGSEWQPDTELAAQEVASRTNALEPVKETPAGVDLCLVDENAPSTGNQFLKLASRLLGM</sequence>
<protein>
    <submittedName>
        <fullName evidence="2">Leucine-zipper-like transcriptional regulator 1 homolog</fullName>
    </submittedName>
</protein>
<feature type="region of interest" description="Disordered" evidence="1">
    <location>
        <begin position="279"/>
        <end position="298"/>
    </location>
</feature>
<gene>
    <name evidence="2" type="ORF">SCF082_LOCUS15394</name>
</gene>
<dbReference type="PANTHER" id="PTHR23244">
    <property type="entry name" value="KELCH REPEAT DOMAIN"/>
    <property type="match status" value="1"/>
</dbReference>
<keyword evidence="3" id="KW-1185">Reference proteome</keyword>
<dbReference type="InterPro" id="IPR011043">
    <property type="entry name" value="Gal_Oxase/kelch_b-propeller"/>
</dbReference>
<evidence type="ECO:0000313" key="2">
    <source>
        <dbReference type="EMBL" id="CAK9021544.1"/>
    </source>
</evidence>
<dbReference type="Proteomes" id="UP001642464">
    <property type="component" value="Unassembled WGS sequence"/>
</dbReference>
<accession>A0ABP0K4N7</accession>
<name>A0ABP0K4N7_9DINO</name>
<dbReference type="SUPFAM" id="SSF50965">
    <property type="entry name" value="Galactose oxidase, central domain"/>
    <property type="match status" value="1"/>
</dbReference>
<dbReference type="InterPro" id="IPR015915">
    <property type="entry name" value="Kelch-typ_b-propeller"/>
</dbReference>
<dbReference type="EMBL" id="CAXAMM010009855">
    <property type="protein sequence ID" value="CAK9021544.1"/>
    <property type="molecule type" value="Genomic_DNA"/>
</dbReference>
<organism evidence="2 3">
    <name type="scientific">Durusdinium trenchii</name>
    <dbReference type="NCBI Taxonomy" id="1381693"/>
    <lineage>
        <taxon>Eukaryota</taxon>
        <taxon>Sar</taxon>
        <taxon>Alveolata</taxon>
        <taxon>Dinophyceae</taxon>
        <taxon>Suessiales</taxon>
        <taxon>Symbiodiniaceae</taxon>
        <taxon>Durusdinium</taxon>
    </lineage>
</organism>
<comment type="caution">
    <text evidence="2">The sequence shown here is derived from an EMBL/GenBank/DDBJ whole genome shotgun (WGS) entry which is preliminary data.</text>
</comment>
<evidence type="ECO:0000256" key="1">
    <source>
        <dbReference type="SAM" id="MobiDB-lite"/>
    </source>
</evidence>
<dbReference type="Pfam" id="PF24681">
    <property type="entry name" value="Kelch_KLHDC2_KLHL20_DRC7"/>
    <property type="match status" value="3"/>
</dbReference>
<feature type="compositionally biased region" description="Polar residues" evidence="1">
    <location>
        <begin position="287"/>
        <end position="298"/>
    </location>
</feature>
<evidence type="ECO:0000313" key="3">
    <source>
        <dbReference type="Proteomes" id="UP001642464"/>
    </source>
</evidence>
<dbReference type="InterPro" id="IPR006652">
    <property type="entry name" value="Kelch_1"/>
</dbReference>
<dbReference type="Gene3D" id="2.120.10.80">
    <property type="entry name" value="Kelch-type beta propeller"/>
    <property type="match status" value="3"/>
</dbReference>